<dbReference type="SUPFAM" id="SSF57863">
    <property type="entry name" value="ArfGap/RecO-like zinc finger"/>
    <property type="match status" value="1"/>
</dbReference>
<dbReference type="PANTHER" id="PTHR45899">
    <property type="entry name" value="RHO GTPASE ACTIVATING PROTEIN AT 15B, ISOFORM C"/>
    <property type="match status" value="1"/>
</dbReference>
<dbReference type="PROSITE" id="PS50115">
    <property type="entry name" value="ARFGAP"/>
    <property type="match status" value="1"/>
</dbReference>
<dbReference type="CDD" id="cd13254">
    <property type="entry name" value="PH2_ARAP"/>
    <property type="match status" value="1"/>
</dbReference>
<dbReference type="Gene3D" id="1.10.555.10">
    <property type="entry name" value="Rho GTPase activation protein"/>
    <property type="match status" value="1"/>
</dbReference>
<dbReference type="GO" id="GO:0005737">
    <property type="term" value="C:cytoplasm"/>
    <property type="evidence" value="ECO:0007669"/>
    <property type="project" value="UniProtKB-SubCell"/>
</dbReference>
<evidence type="ECO:0008006" key="15">
    <source>
        <dbReference type="Google" id="ProtNLM"/>
    </source>
</evidence>
<keyword evidence="14" id="KW-1185">Reference proteome</keyword>
<dbReference type="GO" id="GO:0005096">
    <property type="term" value="F:GTPase activator activity"/>
    <property type="evidence" value="ECO:0007669"/>
    <property type="project" value="UniProtKB-KW"/>
</dbReference>
<dbReference type="Pfam" id="PF00169">
    <property type="entry name" value="PH"/>
    <property type="match status" value="2"/>
</dbReference>
<dbReference type="Gene3D" id="1.10.150.50">
    <property type="entry name" value="Transcription Factor, Ets-1"/>
    <property type="match status" value="1"/>
</dbReference>
<dbReference type="GO" id="GO:0007165">
    <property type="term" value="P:signal transduction"/>
    <property type="evidence" value="ECO:0007669"/>
    <property type="project" value="InterPro"/>
</dbReference>
<accession>A0AAE0RAU3</accession>
<keyword evidence="4" id="KW-0597">Phosphoprotein</keyword>
<evidence type="ECO:0000259" key="10">
    <source>
        <dbReference type="PROSITE" id="PS50115"/>
    </source>
</evidence>
<dbReference type="InterPro" id="IPR008936">
    <property type="entry name" value="Rho_GTPase_activation_prot"/>
</dbReference>
<dbReference type="SUPFAM" id="SSF48350">
    <property type="entry name" value="GTPase activation domain, GAP"/>
    <property type="match status" value="1"/>
</dbReference>
<dbReference type="InterPro" id="IPR000198">
    <property type="entry name" value="RhoGAP_dom"/>
</dbReference>
<dbReference type="InterPro" id="IPR013761">
    <property type="entry name" value="SAM/pointed_sf"/>
</dbReference>
<evidence type="ECO:0000256" key="1">
    <source>
        <dbReference type="ARBA" id="ARBA00004496"/>
    </source>
</evidence>
<dbReference type="InterPro" id="IPR052227">
    <property type="entry name" value="Arf-Rho-GAP_ANK-PH_domain"/>
</dbReference>
<keyword evidence="2" id="KW-0343">GTPase activation</keyword>
<dbReference type="EMBL" id="JAUCMX010000005">
    <property type="protein sequence ID" value="KAK3546673.1"/>
    <property type="molecule type" value="Genomic_DNA"/>
</dbReference>
<feature type="region of interest" description="Disordered" evidence="7">
    <location>
        <begin position="284"/>
        <end position="310"/>
    </location>
</feature>
<comment type="caution">
    <text evidence="13">The sequence shown here is derived from an EMBL/GenBank/DDBJ whole genome shotgun (WGS) entry which is preliminary data.</text>
</comment>
<evidence type="ECO:0000256" key="3">
    <source>
        <dbReference type="ARBA" id="ARBA00022490"/>
    </source>
</evidence>
<feature type="domain" description="PH" evidence="8">
    <location>
        <begin position="1281"/>
        <end position="1379"/>
    </location>
</feature>
<feature type="compositionally biased region" description="Basic and acidic residues" evidence="7">
    <location>
        <begin position="358"/>
        <end position="370"/>
    </location>
</feature>
<evidence type="ECO:0000259" key="9">
    <source>
        <dbReference type="PROSITE" id="PS50105"/>
    </source>
</evidence>
<name>A0AAE0RAU3_9TELE</name>
<evidence type="ECO:0000259" key="12">
    <source>
        <dbReference type="PROSITE" id="PS50238"/>
    </source>
</evidence>
<dbReference type="InterPro" id="IPR011993">
    <property type="entry name" value="PH-like_dom_sf"/>
</dbReference>
<sequence>MTSEGSDGSPSSSPLDPSNEISLWLSRLHLLQYATSFTQAGYHTLADCRDLTEEKLLQVAHFPTGHRRRILHNLELLKAGDCDLEGSEMAGVKKKPVPFPRTIFLKDGNRVTSSQNPQTNTGDNRLLGTQTLPARTYKKKSLQHDPDFIYTVSHTLPRTKDKVPLSGSRSPSMASSSESLLLSSHSLPSDWENFLKDLNSSTPSIAQPVLGEMDEGCSGGFLGVMVDNDIYESSQFMNSGPRSTRSYKLRHRPVPEIPECTIPPLDWRPILILLIQSSVSVKAGMEQQSSKDDPSGGSRQRAPLHGTLTSEDISPYGEIYLYDAIAENKQVVDTKETLNRDTNGKLEQKKLRKQQAKQQEKVTESSSKRLSDDYALLQSCGPSQEPANACSLRTAKSVPQPAMPLSGATSQVDSGGVSGEPLDALSRLAQHTLPLHCQTSISPYACFYGRPKQPMKMGWLDKLSPQGNRVFQRRWVKFDGENLTYYNNDKEMYSKGLVSLLAVKRVRSVGDNKFEVVHLDENLCFSSRKRSNLSNSSLSIGSDHTGQPSLSTYIRERQEWLAVLQAALKSGSSISHMPCKLRSSKSGYVELRGHKGKVYLSLTGTKIRLCKTDQDFNSGLAITMVDLTAACVKHMDRKGFEINTPFKSFCFTAESDREREEWIEAVQESIVETLSDYEVAEKIWFNQSNRSCADCHDAYPEWASINLVVVICKMCAGVAALQFTQNGQHRFLGSGISQVRSLKLDSSIWTNELVELFLEVGNENANKFWAANLPPEEELHKGASPEQRAIFHRRKYKERKYRKVLEGLKSQEELNKALCSAVLQPDVLFTMALVFSGADVMCATGDPDYSTPYLLAQKGGQRLQMEFLYHNQLSEFAKLEMVGDSRSSVDFSSFMDGFLYCSVNMPKSTLDKKWRDGISSRDKLFQLNVPDSMCSWITDFLTDRRQFVRLGTHVSDFQHIGTGSTQGCVLSPLLSSLYTKGCTSGHQSVKLLKFADDTTLIGLISDGDKSAYRGTTITQELKWEQNISSLTKKAQQRMYFLRQLKFLLPVKMLVNFYTAIIESILTSSITVWFAAATARDKAKLQRVIHSAEKVIGCSLPSLQELYISRSQRCAAKITADPSHPGNELFQSLPSGKRLRSIRTSRHKNSFFPTAVSLLNIFCMDPKKRKKMRENLDCGAVARKNDMIQRWCTLEGGYLSYYDGEKSATPIRRVDISEMVSLAINNTETMTGAGAVFTFEIYLESEKMLLFGTQTSDAQRAWVHAITKCLDPERADALLKKDYDLIGRLYYKEGHDLYHWRQGWLSLVGSELFLHPEDKHTNEVVLQLKRLQELTVSTHSEGDDRIQVLLMVESGRTIYIHGFNKQDFTLWHTAIQLAAGRDGTALSNQQLTKNDIPIIIDSCISFVTQYGLCHQGIYQKNGDPKRVAQLLEEFTRDARNVKLRVQDQRLEDVTDVLKCFLSNCEDALLAKELYPYWISALDEVSEKDRVEKYSTYIQSLPKINRLTLAALLQHLYRIQNCSHINQMKTQSLAYVFSSCLFQTGGHAPQEIRVVEDLINNYIQLFSVNKEQVRQMESENRCIMRWKDTTFSPAGDLIFEVYLEKKEPENCSLIKVCPTMCADELTDLTLEMKGIKAGHYDLWTTFEVIETGELERPLHYKEKILEQVLEWSTLEDPRSAFLLIKKFHGSKTSRSNLEGQKDFTKEEQLKFKDGSSKLLSGNKFQDKYFVLRDKKLLLYKDTKSAKPEREVPVESVKCYSGIRKKLKPTSNWGFTVYTQKQQWYFCCEGKDSQLDWVTAIIRSKYQGDLWPTCKEKSKSSDQQCSREHASARLGSETEAAKHSVEDNKMMPYNFTSDKMMSKNSNEAEHLHRMPVLESCFKPKIQKVDSTQGPILASSGGNYPLSRDKMAVEGSLQTRCRPVPHPDSDNHTRPQLKKTMTGCSTVKLPQSLLNELSSVLSQTGRTPRQES</sequence>
<keyword evidence="6" id="KW-0479">Metal-binding</keyword>
<dbReference type="InterPro" id="IPR037278">
    <property type="entry name" value="ARFGAP/RecO"/>
</dbReference>
<dbReference type="InterPro" id="IPR038508">
    <property type="entry name" value="ArfGAP_dom_sf"/>
</dbReference>
<dbReference type="Gene3D" id="2.30.29.30">
    <property type="entry name" value="Pleckstrin-homology domain (PH domain)/Phosphotyrosine-binding domain (PTB)"/>
    <property type="match status" value="4"/>
</dbReference>
<dbReference type="Gene3D" id="1.10.220.150">
    <property type="entry name" value="Arf GTPase activating protein"/>
    <property type="match status" value="1"/>
</dbReference>
<feature type="compositionally biased region" description="Basic and acidic residues" evidence="7">
    <location>
        <begin position="1818"/>
        <end position="1828"/>
    </location>
</feature>
<evidence type="ECO:0000259" key="8">
    <source>
        <dbReference type="PROSITE" id="PS50003"/>
    </source>
</evidence>
<dbReference type="GO" id="GO:0008168">
    <property type="term" value="F:methyltransferase activity"/>
    <property type="evidence" value="ECO:0007669"/>
    <property type="project" value="InterPro"/>
</dbReference>
<feature type="domain" description="SAM" evidence="9">
    <location>
        <begin position="16"/>
        <end position="80"/>
    </location>
</feature>
<dbReference type="PROSITE" id="PS50003">
    <property type="entry name" value="PH_DOMAIN"/>
    <property type="match status" value="4"/>
</dbReference>
<proteinExistence type="predicted"/>
<dbReference type="SMART" id="SM00105">
    <property type="entry name" value="ArfGap"/>
    <property type="match status" value="1"/>
</dbReference>
<evidence type="ECO:0000313" key="14">
    <source>
        <dbReference type="Proteomes" id="UP001274896"/>
    </source>
</evidence>
<evidence type="ECO:0000313" key="13">
    <source>
        <dbReference type="EMBL" id="KAK3546673.1"/>
    </source>
</evidence>
<dbReference type="InterPro" id="IPR015095">
    <property type="entry name" value="AlkB_hom8_N"/>
</dbReference>
<gene>
    <name evidence="13" type="ORF">QTP70_031402</name>
</gene>
<dbReference type="InterPro" id="IPR001849">
    <property type="entry name" value="PH_domain"/>
</dbReference>
<reference evidence="13" key="1">
    <citation type="submission" date="2023-06" db="EMBL/GenBank/DDBJ databases">
        <title>Male Hemibagrus guttatus genome.</title>
        <authorList>
            <person name="Bian C."/>
        </authorList>
    </citation>
    <scope>NUCLEOTIDE SEQUENCE</scope>
    <source>
        <strain evidence="13">Male_cb2023</strain>
        <tissue evidence="13">Muscle</tissue>
    </source>
</reference>
<keyword evidence="6" id="KW-0862">Zinc</keyword>
<dbReference type="SMART" id="SM00454">
    <property type="entry name" value="SAM"/>
    <property type="match status" value="1"/>
</dbReference>
<feature type="domain" description="PH" evidence="8">
    <location>
        <begin position="453"/>
        <end position="671"/>
    </location>
</feature>
<feature type="domain" description="PH" evidence="8">
    <location>
        <begin position="1173"/>
        <end position="1270"/>
    </location>
</feature>
<dbReference type="PROSITE" id="PS50105">
    <property type="entry name" value="SAM_DOMAIN"/>
    <property type="match status" value="1"/>
</dbReference>
<feature type="compositionally biased region" description="Basic and acidic residues" evidence="7">
    <location>
        <begin position="1836"/>
        <end position="1846"/>
    </location>
</feature>
<evidence type="ECO:0000256" key="7">
    <source>
        <dbReference type="SAM" id="MobiDB-lite"/>
    </source>
</evidence>
<dbReference type="Pfam" id="PF09004">
    <property type="entry name" value="ALKBH8_N"/>
    <property type="match status" value="1"/>
</dbReference>
<feature type="compositionally biased region" description="Basic and acidic residues" evidence="7">
    <location>
        <begin position="336"/>
        <end position="349"/>
    </location>
</feature>
<dbReference type="Pfam" id="PF01412">
    <property type="entry name" value="ArfGap"/>
    <property type="match status" value="1"/>
</dbReference>
<dbReference type="InterPro" id="IPR001660">
    <property type="entry name" value="SAM"/>
</dbReference>
<organism evidence="13 14">
    <name type="scientific">Hemibagrus guttatus</name>
    <dbReference type="NCBI Taxonomy" id="175788"/>
    <lineage>
        <taxon>Eukaryota</taxon>
        <taxon>Metazoa</taxon>
        <taxon>Chordata</taxon>
        <taxon>Craniata</taxon>
        <taxon>Vertebrata</taxon>
        <taxon>Euteleostomi</taxon>
        <taxon>Actinopterygii</taxon>
        <taxon>Neopterygii</taxon>
        <taxon>Teleostei</taxon>
        <taxon>Ostariophysi</taxon>
        <taxon>Siluriformes</taxon>
        <taxon>Bagridae</taxon>
        <taxon>Hemibagrus</taxon>
    </lineage>
</organism>
<feature type="region of interest" description="Disordered" evidence="7">
    <location>
        <begin position="336"/>
        <end position="370"/>
    </location>
</feature>
<evidence type="ECO:0000256" key="5">
    <source>
        <dbReference type="ARBA" id="ARBA00022737"/>
    </source>
</evidence>
<dbReference type="Gene3D" id="3.10.20.90">
    <property type="entry name" value="Phosphatidylinositol 3-kinase Catalytic Subunit, Chain A, domain 1"/>
    <property type="match status" value="1"/>
</dbReference>
<feature type="domain" description="Ras-associating" evidence="11">
    <location>
        <begin position="1593"/>
        <end position="1686"/>
    </location>
</feature>
<evidence type="ECO:0000259" key="11">
    <source>
        <dbReference type="PROSITE" id="PS50200"/>
    </source>
</evidence>
<keyword evidence="3" id="KW-0963">Cytoplasm</keyword>
<keyword evidence="5" id="KW-0677">Repeat</keyword>
<dbReference type="InterPro" id="IPR037858">
    <property type="entry name" value="RhoGAP_ARAP"/>
</dbReference>
<feature type="domain" description="Arf-GAP" evidence="10">
    <location>
        <begin position="668"/>
        <end position="812"/>
    </location>
</feature>
<protein>
    <recommendedName>
        <fullName evidence="15">Arf-GAP with Rho-GAP domain, ANK repeat and PH domain-containing protein 2</fullName>
    </recommendedName>
</protein>
<evidence type="ECO:0000256" key="4">
    <source>
        <dbReference type="ARBA" id="ARBA00022553"/>
    </source>
</evidence>
<feature type="region of interest" description="Disordered" evidence="7">
    <location>
        <begin position="1818"/>
        <end position="1846"/>
    </location>
</feature>
<dbReference type="PROSITE" id="PS50200">
    <property type="entry name" value="RA"/>
    <property type="match status" value="1"/>
</dbReference>
<dbReference type="InterPro" id="IPR001164">
    <property type="entry name" value="ArfGAP_dom"/>
</dbReference>
<dbReference type="Pfam" id="PF00620">
    <property type="entry name" value="RhoGAP"/>
    <property type="match status" value="1"/>
</dbReference>
<dbReference type="SUPFAM" id="SSF50729">
    <property type="entry name" value="PH domain-like"/>
    <property type="match status" value="5"/>
</dbReference>
<dbReference type="SMART" id="SM00324">
    <property type="entry name" value="RhoGAP"/>
    <property type="match status" value="1"/>
</dbReference>
<dbReference type="Proteomes" id="UP001274896">
    <property type="component" value="Unassembled WGS sequence"/>
</dbReference>
<dbReference type="CDD" id="cd04385">
    <property type="entry name" value="RhoGAP_ARAP"/>
    <property type="match status" value="1"/>
</dbReference>
<feature type="domain" description="Rho-GAP" evidence="12">
    <location>
        <begin position="1383"/>
        <end position="1564"/>
    </location>
</feature>
<dbReference type="InterPro" id="IPR000159">
    <property type="entry name" value="RA_dom"/>
</dbReference>
<dbReference type="PROSITE" id="PS50238">
    <property type="entry name" value="RHOGAP"/>
    <property type="match status" value="1"/>
</dbReference>
<dbReference type="SMART" id="SM00233">
    <property type="entry name" value="PH"/>
    <property type="match status" value="5"/>
</dbReference>
<dbReference type="GO" id="GO:0005547">
    <property type="term" value="F:phosphatidylinositol-3,4,5-trisphosphate binding"/>
    <property type="evidence" value="ECO:0007669"/>
    <property type="project" value="InterPro"/>
</dbReference>
<feature type="domain" description="PH" evidence="8">
    <location>
        <begin position="1700"/>
        <end position="1803"/>
    </location>
</feature>
<feature type="region of interest" description="Disordered" evidence="7">
    <location>
        <begin position="1909"/>
        <end position="1939"/>
    </location>
</feature>
<dbReference type="GO" id="GO:0016706">
    <property type="term" value="F:2-oxoglutarate-dependent dioxygenase activity"/>
    <property type="evidence" value="ECO:0007669"/>
    <property type="project" value="InterPro"/>
</dbReference>
<evidence type="ECO:0000256" key="6">
    <source>
        <dbReference type="PROSITE-ProRule" id="PRU00288"/>
    </source>
</evidence>
<dbReference type="Pfam" id="PF00788">
    <property type="entry name" value="RA"/>
    <property type="match status" value="1"/>
</dbReference>
<dbReference type="GO" id="GO:0008270">
    <property type="term" value="F:zinc ion binding"/>
    <property type="evidence" value="ECO:0007669"/>
    <property type="project" value="UniProtKB-KW"/>
</dbReference>
<keyword evidence="6" id="KW-0863">Zinc-finger</keyword>
<dbReference type="SUPFAM" id="SSF47769">
    <property type="entry name" value="SAM/Pointed domain"/>
    <property type="match status" value="1"/>
</dbReference>
<dbReference type="Pfam" id="PF07647">
    <property type="entry name" value="SAM_2"/>
    <property type="match status" value="1"/>
</dbReference>
<evidence type="ECO:0000256" key="2">
    <source>
        <dbReference type="ARBA" id="ARBA00022468"/>
    </source>
</evidence>
<comment type="subcellular location">
    <subcellularLocation>
        <location evidence="1">Cytoplasm</location>
    </subcellularLocation>
</comment>
<dbReference type="PANTHER" id="PTHR45899:SF1">
    <property type="entry name" value="ARF-GAP WITH RHO-GAP DOMAIN, ANK REPEAT AND PH DOMAIN-CONTAINING PROTEIN 2"/>
    <property type="match status" value="1"/>
</dbReference>